<keyword evidence="5" id="KW-1185">Reference proteome</keyword>
<protein>
    <submittedName>
        <fullName evidence="4">Fumarylacetoacetate hydrolase family protein</fullName>
    </submittedName>
</protein>
<dbReference type="PANTHER" id="PTHR42796">
    <property type="entry name" value="FUMARYLACETOACETATE HYDROLASE DOMAIN-CONTAINING PROTEIN 2A-RELATED"/>
    <property type="match status" value="1"/>
</dbReference>
<evidence type="ECO:0000256" key="2">
    <source>
        <dbReference type="ARBA" id="ARBA00022723"/>
    </source>
</evidence>
<dbReference type="SUPFAM" id="SSF56529">
    <property type="entry name" value="FAH"/>
    <property type="match status" value="1"/>
</dbReference>
<dbReference type="Pfam" id="PF01557">
    <property type="entry name" value="FAA_hydrolase"/>
    <property type="match status" value="1"/>
</dbReference>
<sequence length="282" mass="31371">MKLLTYRTSTGLRTGIVTDKGVVPVPHSVEEIVSGGQAILAELNRLAKSEMEDKWLKEEELTLGPCLPKPGKMICVGLNYRKHADETGSPIPETPILFNKFPNTLAADRDEILIPHNSKQVDYEAELAIVIGKTAKRVSEEEALDYVFGYCTANDVSARDLQFRTNQWLLGKCCDGFSPIGPYLVTADEVGDPDNLGIRTYVNGELRQNSNTSDMIFSCREIVSYISQHMTLSPGDIIFTGTPEGVILGYPKEKQVWLKDGDEVVIEIDKLGRLTNYMKQEI</sequence>
<keyword evidence="2" id="KW-0479">Metal-binding</keyword>
<keyword evidence="4" id="KW-0378">Hydrolase</keyword>
<dbReference type="Proteomes" id="UP000530514">
    <property type="component" value="Unassembled WGS sequence"/>
</dbReference>
<dbReference type="GO" id="GO:0016787">
    <property type="term" value="F:hydrolase activity"/>
    <property type="evidence" value="ECO:0007669"/>
    <property type="project" value="UniProtKB-KW"/>
</dbReference>
<dbReference type="GO" id="GO:0046872">
    <property type="term" value="F:metal ion binding"/>
    <property type="evidence" value="ECO:0007669"/>
    <property type="project" value="UniProtKB-KW"/>
</dbReference>
<dbReference type="FunFam" id="3.90.850.10:FF:000002">
    <property type="entry name" value="2-hydroxyhepta-2,4-diene-1,7-dioate isomerase"/>
    <property type="match status" value="1"/>
</dbReference>
<dbReference type="RefSeq" id="WP_033099288.1">
    <property type="nucleotide sequence ID" value="NZ_JACEIP010000001.1"/>
</dbReference>
<evidence type="ECO:0000256" key="1">
    <source>
        <dbReference type="ARBA" id="ARBA00010211"/>
    </source>
</evidence>
<evidence type="ECO:0000259" key="3">
    <source>
        <dbReference type="Pfam" id="PF01557"/>
    </source>
</evidence>
<evidence type="ECO:0000313" key="4">
    <source>
        <dbReference type="EMBL" id="MBA4541474.1"/>
    </source>
</evidence>
<dbReference type="Gene3D" id="3.90.850.10">
    <property type="entry name" value="Fumarylacetoacetase-like, C-terminal domain"/>
    <property type="match status" value="1"/>
</dbReference>
<name>A0A7W1X7K6_9BACL</name>
<dbReference type="OrthoDB" id="9805307at2"/>
<organism evidence="4 5">
    <name type="scientific">Thermoactinomyces daqus</name>
    <dbReference type="NCBI Taxonomy" id="1329516"/>
    <lineage>
        <taxon>Bacteria</taxon>
        <taxon>Bacillati</taxon>
        <taxon>Bacillota</taxon>
        <taxon>Bacilli</taxon>
        <taxon>Bacillales</taxon>
        <taxon>Thermoactinomycetaceae</taxon>
        <taxon>Thermoactinomyces</taxon>
    </lineage>
</organism>
<gene>
    <name evidence="4" type="ORF">H1164_00945</name>
</gene>
<feature type="domain" description="Fumarylacetoacetase-like C-terminal" evidence="3">
    <location>
        <begin position="72"/>
        <end position="276"/>
    </location>
</feature>
<comment type="similarity">
    <text evidence="1">Belongs to the FAH family.</text>
</comment>
<dbReference type="InterPro" id="IPR051121">
    <property type="entry name" value="FAH"/>
</dbReference>
<reference evidence="4 5" key="1">
    <citation type="submission" date="2020-07" db="EMBL/GenBank/DDBJ databases">
        <authorList>
            <person name="Feng H."/>
        </authorList>
    </citation>
    <scope>NUCLEOTIDE SEQUENCE [LARGE SCALE GENOMIC DNA]</scope>
    <source>
        <strain evidence="5">s-11</strain>
    </source>
</reference>
<dbReference type="PANTHER" id="PTHR42796:SF4">
    <property type="entry name" value="FUMARYLACETOACETATE HYDROLASE DOMAIN-CONTAINING PROTEIN 2A"/>
    <property type="match status" value="1"/>
</dbReference>
<evidence type="ECO:0000313" key="5">
    <source>
        <dbReference type="Proteomes" id="UP000530514"/>
    </source>
</evidence>
<dbReference type="GO" id="GO:0016853">
    <property type="term" value="F:isomerase activity"/>
    <property type="evidence" value="ECO:0007669"/>
    <property type="project" value="UniProtKB-ARBA"/>
</dbReference>
<dbReference type="AlphaFoldDB" id="A0A7W1X7K6"/>
<comment type="caution">
    <text evidence="4">The sequence shown here is derived from an EMBL/GenBank/DDBJ whole genome shotgun (WGS) entry which is preliminary data.</text>
</comment>
<proteinExistence type="inferred from homology"/>
<dbReference type="InterPro" id="IPR036663">
    <property type="entry name" value="Fumarylacetoacetase_C_sf"/>
</dbReference>
<accession>A0A7W1X7K6</accession>
<dbReference type="EMBL" id="JACEIP010000001">
    <property type="protein sequence ID" value="MBA4541474.1"/>
    <property type="molecule type" value="Genomic_DNA"/>
</dbReference>
<dbReference type="GO" id="GO:0019752">
    <property type="term" value="P:carboxylic acid metabolic process"/>
    <property type="evidence" value="ECO:0007669"/>
    <property type="project" value="UniProtKB-ARBA"/>
</dbReference>
<dbReference type="InterPro" id="IPR011234">
    <property type="entry name" value="Fumarylacetoacetase-like_C"/>
</dbReference>